<organism evidence="1 2">
    <name type="scientific">Candidatus Alistipes avicola</name>
    <dbReference type="NCBI Taxonomy" id="2838432"/>
    <lineage>
        <taxon>Bacteria</taxon>
        <taxon>Pseudomonadati</taxon>
        <taxon>Bacteroidota</taxon>
        <taxon>Bacteroidia</taxon>
        <taxon>Bacteroidales</taxon>
        <taxon>Rikenellaceae</taxon>
        <taxon>Alistipes</taxon>
    </lineage>
</organism>
<proteinExistence type="predicted"/>
<comment type="caution">
    <text evidence="1">The sequence shown here is derived from an EMBL/GenBank/DDBJ whole genome shotgun (WGS) entry which is preliminary data.</text>
</comment>
<accession>A0A9D2L3A8</accession>
<sequence length="249" mass="28479">MDSELLESAKKVVDGTVEVNASFLERFRKELSFPAIMHSHHPYIVGVAVSDILKRLVFSKRSLLLPNSDSIVRSISVNVEMCGYAFYAFSKVIALERDEFSDLVRDALLSVSGDDAFDRDCAPVNEEIAAAKRLLILLRAYEEYLAAYLLDYRDELIRRLVDETGIVVESSITREDIDNAIYNMEVFCCHFIDKESRYSGDVEIGRDESIYQKVYDSIPRSRMIEARMAETGQRILLCLRDIIEEKCAY</sequence>
<reference evidence="1" key="1">
    <citation type="journal article" date="2021" name="PeerJ">
        <title>Extensive microbial diversity within the chicken gut microbiome revealed by metagenomics and culture.</title>
        <authorList>
            <person name="Gilroy R."/>
            <person name="Ravi A."/>
            <person name="Getino M."/>
            <person name="Pursley I."/>
            <person name="Horton D.L."/>
            <person name="Alikhan N.F."/>
            <person name="Baker D."/>
            <person name="Gharbi K."/>
            <person name="Hall N."/>
            <person name="Watson M."/>
            <person name="Adriaenssens E.M."/>
            <person name="Foster-Nyarko E."/>
            <person name="Jarju S."/>
            <person name="Secka A."/>
            <person name="Antonio M."/>
            <person name="Oren A."/>
            <person name="Chaudhuri R.R."/>
            <person name="La Ragione R."/>
            <person name="Hildebrand F."/>
            <person name="Pallen M.J."/>
        </authorList>
    </citation>
    <scope>NUCLEOTIDE SEQUENCE</scope>
    <source>
        <strain evidence="1">CHK169-11906</strain>
    </source>
</reference>
<evidence type="ECO:0000313" key="2">
    <source>
        <dbReference type="Proteomes" id="UP000824259"/>
    </source>
</evidence>
<evidence type="ECO:0000313" key="1">
    <source>
        <dbReference type="EMBL" id="HJA98378.1"/>
    </source>
</evidence>
<gene>
    <name evidence="1" type="ORF">H9779_02095</name>
</gene>
<name>A0A9D2L3A8_9BACT</name>
<protein>
    <submittedName>
        <fullName evidence="1">Uncharacterized protein</fullName>
    </submittedName>
</protein>
<dbReference type="Proteomes" id="UP000824259">
    <property type="component" value="Unassembled WGS sequence"/>
</dbReference>
<reference evidence="1" key="2">
    <citation type="submission" date="2021-04" db="EMBL/GenBank/DDBJ databases">
        <authorList>
            <person name="Gilroy R."/>
        </authorList>
    </citation>
    <scope>NUCLEOTIDE SEQUENCE</scope>
    <source>
        <strain evidence="1">CHK169-11906</strain>
    </source>
</reference>
<dbReference type="AlphaFoldDB" id="A0A9D2L3A8"/>
<dbReference type="EMBL" id="DWYR01000008">
    <property type="protein sequence ID" value="HJA98378.1"/>
    <property type="molecule type" value="Genomic_DNA"/>
</dbReference>